<sequence length="130" mass="14955">MKNTFCEQPLILLKYKTLKSDKLPNKIVLPSSPMIYVNSNENRGRALLNKGQITIINALASDKNDVQKEFYIDQHWSDTSSASYLPSHNMIEKVPVSAMFSARLFVNISFIHKYNFVSYELCKIHIVEND</sequence>
<accession>A0ABW8RIQ9</accession>
<name>A0ABW8RIQ9_9BACI</name>
<gene>
    <name evidence="1" type="ORF">ACJEBI_11485</name>
</gene>
<evidence type="ECO:0000313" key="1">
    <source>
        <dbReference type="EMBL" id="MFK9092100.1"/>
    </source>
</evidence>
<reference evidence="1 2" key="1">
    <citation type="submission" date="2024-11" db="EMBL/GenBank/DDBJ databases">
        <authorList>
            <person name="Lucas J.A."/>
        </authorList>
    </citation>
    <scope>NUCLEOTIDE SEQUENCE [LARGE SCALE GENOMIC DNA]</scope>
    <source>
        <strain evidence="1 2">Z 5.4</strain>
    </source>
</reference>
<comment type="caution">
    <text evidence="1">The sequence shown here is derived from an EMBL/GenBank/DDBJ whole genome shotgun (WGS) entry which is preliminary data.</text>
</comment>
<keyword evidence="2" id="KW-1185">Reference proteome</keyword>
<organism evidence="1 2">
    <name type="scientific">Bacillus salipaludis</name>
    <dbReference type="NCBI Taxonomy" id="2547811"/>
    <lineage>
        <taxon>Bacteria</taxon>
        <taxon>Bacillati</taxon>
        <taxon>Bacillota</taxon>
        <taxon>Bacilli</taxon>
        <taxon>Bacillales</taxon>
        <taxon>Bacillaceae</taxon>
        <taxon>Bacillus</taxon>
    </lineage>
</organism>
<protein>
    <submittedName>
        <fullName evidence="1">Uncharacterized protein</fullName>
    </submittedName>
</protein>
<proteinExistence type="predicted"/>
<dbReference type="Proteomes" id="UP001623041">
    <property type="component" value="Unassembled WGS sequence"/>
</dbReference>
<dbReference type="EMBL" id="JBJHQH010000007">
    <property type="protein sequence ID" value="MFK9092100.1"/>
    <property type="molecule type" value="Genomic_DNA"/>
</dbReference>
<dbReference type="RefSeq" id="WP_406580709.1">
    <property type="nucleotide sequence ID" value="NZ_JBJHQH010000007.1"/>
</dbReference>
<evidence type="ECO:0000313" key="2">
    <source>
        <dbReference type="Proteomes" id="UP001623041"/>
    </source>
</evidence>